<dbReference type="STRING" id="37546.A0A1B0G8Y2"/>
<reference evidence="1" key="1">
    <citation type="submission" date="2020-05" db="UniProtKB">
        <authorList>
            <consortium name="EnsemblMetazoa"/>
        </authorList>
    </citation>
    <scope>IDENTIFICATION</scope>
    <source>
        <strain evidence="1">Yale</strain>
    </source>
</reference>
<dbReference type="EMBL" id="CCAG010007974">
    <property type="status" value="NOT_ANNOTATED_CDS"/>
    <property type="molecule type" value="Genomic_DNA"/>
</dbReference>
<dbReference type="Proteomes" id="UP000092444">
    <property type="component" value="Unassembled WGS sequence"/>
</dbReference>
<sequence length="742" mass="85661">MESLKFTQLAVGEFKLDALADFCLSALDNCIAIVGSSTDFYVMEMVKDRSANISLPYRIKFTNIPKKRPFAPLLKPLSLSHMYVHSNTQESQELALDPIYVSEYSLDPPKARVLQAEWIPNRVPPTCTVLTTYGACELYVQTNISQEWLPVNTNLFSILLEHDFPTTKTLTDIKTFEKLREYINYYLITSFCWDYAEHIIYLGTAAGYIISLKFDESSNEFTKHMQIKTTLAKITYLTNYKSLLLACCVQGTIKLLKIDRENENIKEVECLWSRKDRMACRKAFIRFNPSLNSYIVVFCKSAHILGYRLTTQGLLQSSASAYVNGIKITGIEVLNDMEYIITTIVGHIKCIRISCPSSEELKIDEDFIQHNFDTANMQILGICCSKNRCLWSVMLHRNKEYLHNSKYTNATAFLNVVKLNNQDALIRLRNVNIKIMDDVQDLIMTIGLDIFNNIEMDKYNEFFNIGQIKMPKVFNDAFLQKMQIKLFITRNVAKHQRLKFRTYKSHTSIELDFLEPAVQSLHILSRLEYLQEFRKASTLTSFQQLSIACMQNKLQFLLSTLKDNINEENSFNETTENFIKTVNQQLNGCSFDLSALHYKKEHCNVCNETINMNIFNKCSKQHVIQRCSLPLFQKCYCPQCYALASSLEDQLLKELFGGHEMLKFHKNVRKPCQGNQKFKARKSLDIQRSCLSCGRFIWINPNQFKSCFVHQTPNVRTKAEISTTDSTLEHKDDKYSLSTAIS</sequence>
<dbReference type="EnsemblMetazoa" id="GMOY009769-RA">
    <property type="protein sequence ID" value="GMOY009769-PA"/>
    <property type="gene ID" value="GMOY009769"/>
</dbReference>
<keyword evidence="2" id="KW-1185">Reference proteome</keyword>
<dbReference type="InterPro" id="IPR036322">
    <property type="entry name" value="WD40_repeat_dom_sf"/>
</dbReference>
<evidence type="ECO:0000313" key="1">
    <source>
        <dbReference type="EnsemblMetazoa" id="GMOY009769-PA"/>
    </source>
</evidence>
<dbReference type="SUPFAM" id="SSF50978">
    <property type="entry name" value="WD40 repeat-like"/>
    <property type="match status" value="1"/>
</dbReference>
<name>A0A1B0G8Y2_GLOMM</name>
<accession>A0A1B0G8Y2</accession>
<dbReference type="AlphaFoldDB" id="A0A1B0G8Y2"/>
<protein>
    <submittedName>
        <fullName evidence="1">Transcription factor IIIC 90kDa subunit N-terminal domain-containing protein</fullName>
    </submittedName>
</protein>
<proteinExistence type="predicted"/>
<evidence type="ECO:0000313" key="2">
    <source>
        <dbReference type="Proteomes" id="UP000092444"/>
    </source>
</evidence>
<organism evidence="1 2">
    <name type="scientific">Glossina morsitans morsitans</name>
    <name type="common">Savannah tsetse fly</name>
    <dbReference type="NCBI Taxonomy" id="37546"/>
    <lineage>
        <taxon>Eukaryota</taxon>
        <taxon>Metazoa</taxon>
        <taxon>Ecdysozoa</taxon>
        <taxon>Arthropoda</taxon>
        <taxon>Hexapoda</taxon>
        <taxon>Insecta</taxon>
        <taxon>Pterygota</taxon>
        <taxon>Neoptera</taxon>
        <taxon>Endopterygota</taxon>
        <taxon>Diptera</taxon>
        <taxon>Brachycera</taxon>
        <taxon>Muscomorpha</taxon>
        <taxon>Hippoboscoidea</taxon>
        <taxon>Glossinidae</taxon>
        <taxon>Glossina</taxon>
    </lineage>
</organism>
<dbReference type="PhylomeDB" id="A0A1B0G8Y2"/>